<gene>
    <name evidence="1" type="ORF">RMSM_01529</name>
</gene>
<proteinExistence type="predicted"/>
<dbReference type="Proteomes" id="UP000011991">
    <property type="component" value="Unassembled WGS sequence"/>
</dbReference>
<dbReference type="PATRIC" id="fig|1265738.3.peg.1517"/>
<dbReference type="AlphaFoldDB" id="M5RQH8"/>
<accession>M5RQH8</accession>
<reference evidence="1 2" key="1">
    <citation type="journal article" date="2013" name="Mar. Genomics">
        <title>Expression of sulfatases in Rhodopirellula baltica and the diversity of sulfatases in the genus Rhodopirellula.</title>
        <authorList>
            <person name="Wegner C.E."/>
            <person name="Richter-Heitmann T."/>
            <person name="Klindworth A."/>
            <person name="Klockow C."/>
            <person name="Richter M."/>
            <person name="Achstetter T."/>
            <person name="Glockner F.O."/>
            <person name="Harder J."/>
        </authorList>
    </citation>
    <scope>NUCLEOTIDE SEQUENCE [LARGE SCALE GENOMIC DNA]</scope>
    <source>
        <strain evidence="1 2">SM1</strain>
    </source>
</reference>
<dbReference type="EMBL" id="ANOG01000232">
    <property type="protein sequence ID" value="EMI21550.1"/>
    <property type="molecule type" value="Genomic_DNA"/>
</dbReference>
<comment type="caution">
    <text evidence="1">The sequence shown here is derived from an EMBL/GenBank/DDBJ whole genome shotgun (WGS) entry which is preliminary data.</text>
</comment>
<name>M5RQH8_9BACT</name>
<sequence>MKYTRLNSEADLDISFNGPSLDLYAMGVFHLNLQEIVDKVAYGLLAKERALPPVLRHRPYYLAPPYYRGSPPLIKSLVASIKVGSLYETVSFVVATVLADQNSIAILNNLASDVIWAVGKSGIEGVRRSNVDEMPEVRRDESRLPDDVFEIGPNLRDTITALADSGHNGAVLKLSSKRTKTTEAKEVEIWIDPNNGG</sequence>
<keyword evidence="2" id="KW-1185">Reference proteome</keyword>
<evidence type="ECO:0000313" key="2">
    <source>
        <dbReference type="Proteomes" id="UP000011991"/>
    </source>
</evidence>
<protein>
    <submittedName>
        <fullName evidence="1">Uncharacterized protein</fullName>
    </submittedName>
</protein>
<organism evidence="1 2">
    <name type="scientific">Rhodopirellula maiorica SM1</name>
    <dbReference type="NCBI Taxonomy" id="1265738"/>
    <lineage>
        <taxon>Bacteria</taxon>
        <taxon>Pseudomonadati</taxon>
        <taxon>Planctomycetota</taxon>
        <taxon>Planctomycetia</taxon>
        <taxon>Pirellulales</taxon>
        <taxon>Pirellulaceae</taxon>
        <taxon>Novipirellula</taxon>
    </lineage>
</organism>
<evidence type="ECO:0000313" key="1">
    <source>
        <dbReference type="EMBL" id="EMI21550.1"/>
    </source>
</evidence>
<dbReference type="RefSeq" id="WP_008693469.1">
    <property type="nucleotide sequence ID" value="NZ_ANOG01000232.1"/>
</dbReference>